<comment type="subcellular location">
    <subcellularLocation>
        <location evidence="2">Cytoplasm</location>
    </subcellularLocation>
    <subcellularLocation>
        <location evidence="1">Nucleus</location>
    </subcellularLocation>
</comment>
<dbReference type="GO" id="GO:0061133">
    <property type="term" value="F:endopeptidase activator activity"/>
    <property type="evidence" value="ECO:0007669"/>
    <property type="project" value="TreeGrafter"/>
</dbReference>
<name>A0A9N9A978_9GLOM</name>
<evidence type="ECO:0000256" key="4">
    <source>
        <dbReference type="ARBA" id="ARBA00022942"/>
    </source>
</evidence>
<comment type="caution">
    <text evidence="9">The sequence shown here is derived from an EMBL/GenBank/DDBJ whole genome shotgun (WGS) entry which is preliminary data.</text>
</comment>
<dbReference type="InterPro" id="IPR038633">
    <property type="entry name" value="Rpn13/ADRM1_Pru_sf"/>
</dbReference>
<keyword evidence="4" id="KW-0647">Proteasome</keyword>
<dbReference type="InterPro" id="IPR006773">
    <property type="entry name" value="Rpn13/ADRM1"/>
</dbReference>
<organism evidence="9 10">
    <name type="scientific">Paraglomus brasilianum</name>
    <dbReference type="NCBI Taxonomy" id="144538"/>
    <lineage>
        <taxon>Eukaryota</taxon>
        <taxon>Fungi</taxon>
        <taxon>Fungi incertae sedis</taxon>
        <taxon>Mucoromycota</taxon>
        <taxon>Glomeromycotina</taxon>
        <taxon>Glomeromycetes</taxon>
        <taxon>Paraglomerales</taxon>
        <taxon>Paraglomeraceae</taxon>
        <taxon>Paraglomus</taxon>
    </lineage>
</organism>
<dbReference type="Pfam" id="PF04683">
    <property type="entry name" value="Rpn13_ADRM1_Pru"/>
    <property type="match status" value="1"/>
</dbReference>
<dbReference type="InterPro" id="IPR044868">
    <property type="entry name" value="Rpn13/ADRM1_Pru"/>
</dbReference>
<dbReference type="GO" id="GO:0070628">
    <property type="term" value="F:proteasome binding"/>
    <property type="evidence" value="ECO:0007669"/>
    <property type="project" value="TreeGrafter"/>
</dbReference>
<dbReference type="PROSITE" id="PS51916">
    <property type="entry name" value="DEUBAD"/>
    <property type="match status" value="1"/>
</dbReference>
<feature type="compositionally biased region" description="Acidic residues" evidence="6">
    <location>
        <begin position="352"/>
        <end position="362"/>
    </location>
</feature>
<keyword evidence="10" id="KW-1185">Reference proteome</keyword>
<evidence type="ECO:0000256" key="2">
    <source>
        <dbReference type="ARBA" id="ARBA00004496"/>
    </source>
</evidence>
<dbReference type="InterPro" id="IPR032368">
    <property type="entry name" value="RPN13_DEUBAD"/>
</dbReference>
<evidence type="ECO:0000256" key="3">
    <source>
        <dbReference type="ARBA" id="ARBA00022490"/>
    </source>
</evidence>
<feature type="region of interest" description="Disordered" evidence="6">
    <location>
        <begin position="331"/>
        <end position="362"/>
    </location>
</feature>
<dbReference type="GO" id="GO:0005634">
    <property type="term" value="C:nucleus"/>
    <property type="evidence" value="ECO:0007669"/>
    <property type="project" value="UniProtKB-SubCell"/>
</dbReference>
<dbReference type="GO" id="GO:0005737">
    <property type="term" value="C:cytoplasm"/>
    <property type="evidence" value="ECO:0007669"/>
    <property type="project" value="UniProtKB-SubCell"/>
</dbReference>
<evidence type="ECO:0000256" key="6">
    <source>
        <dbReference type="SAM" id="MobiDB-lite"/>
    </source>
</evidence>
<sequence length="362" mass="40241">MSASGFRTATPLFPAPAPRRKYPLEIKAGRLFRDGETNWVKPDEKKGLVYMDQGEDGLMHFYWKDRKTGAVELDLIVIPEECEFVRVPQCTTGRVFLLTFKSNKENYFFWAQNAKDDKDEENLARVNRLINDPQGALAENRQQSSSSSAMPGSFRPMDEFSGLGMDQDQLFQILQQHGAFGGLNIPATTTATEPQPSTNILSEEHLTTPASEQAGMTSEQLGSLRNILSRIQVPEGDHQPDLNLADILTPSAIEPLLNNPEIASVLFPEIPQNIERTPEELREVMRSPQFHQALQTLSVALQSGELGPLLSQLGLDPSAGNGVEAFLRAIQEQVQGQGEGSERSRDNNTDQDYPEGDRMDED</sequence>
<keyword evidence="3" id="KW-0963">Cytoplasm</keyword>
<evidence type="ECO:0000313" key="9">
    <source>
        <dbReference type="EMBL" id="CAG8522017.1"/>
    </source>
</evidence>
<dbReference type="PANTHER" id="PTHR12225">
    <property type="entry name" value="ADHESION REGULATING MOLECULE 1 110 KDA CELL MEMBRANE GLYCOPROTEIN"/>
    <property type="match status" value="1"/>
</dbReference>
<dbReference type="PROSITE" id="PS51917">
    <property type="entry name" value="PRU"/>
    <property type="match status" value="1"/>
</dbReference>
<gene>
    <name evidence="9" type="ORF">PBRASI_LOCUS3675</name>
</gene>
<protein>
    <submittedName>
        <fullName evidence="9">5077_t:CDS:1</fullName>
    </submittedName>
</protein>
<evidence type="ECO:0000259" key="8">
    <source>
        <dbReference type="PROSITE" id="PS51917"/>
    </source>
</evidence>
<dbReference type="InterPro" id="IPR044867">
    <property type="entry name" value="DEUBAD_dom"/>
</dbReference>
<dbReference type="EMBL" id="CAJVPI010000341">
    <property type="protein sequence ID" value="CAG8522017.1"/>
    <property type="molecule type" value="Genomic_DNA"/>
</dbReference>
<evidence type="ECO:0000256" key="1">
    <source>
        <dbReference type="ARBA" id="ARBA00004123"/>
    </source>
</evidence>
<evidence type="ECO:0000256" key="5">
    <source>
        <dbReference type="ARBA" id="ARBA00023242"/>
    </source>
</evidence>
<evidence type="ECO:0000313" key="10">
    <source>
        <dbReference type="Proteomes" id="UP000789739"/>
    </source>
</evidence>
<reference evidence="9" key="1">
    <citation type="submission" date="2021-06" db="EMBL/GenBank/DDBJ databases">
        <authorList>
            <person name="Kallberg Y."/>
            <person name="Tangrot J."/>
            <person name="Rosling A."/>
        </authorList>
    </citation>
    <scope>NUCLEOTIDE SEQUENCE</scope>
    <source>
        <strain evidence="9">BR232B</strain>
    </source>
</reference>
<accession>A0A9N9A978</accession>
<dbReference type="CDD" id="cd13314">
    <property type="entry name" value="PH_Rpn13"/>
    <property type="match status" value="1"/>
</dbReference>
<dbReference type="GO" id="GO:0008541">
    <property type="term" value="C:proteasome regulatory particle, lid subcomplex"/>
    <property type="evidence" value="ECO:0007669"/>
    <property type="project" value="TreeGrafter"/>
</dbReference>
<feature type="domain" description="Pru" evidence="8">
    <location>
        <begin position="18"/>
        <end position="133"/>
    </location>
</feature>
<dbReference type="Pfam" id="PF16550">
    <property type="entry name" value="RPN13_C"/>
    <property type="match status" value="1"/>
</dbReference>
<dbReference type="FunFam" id="2.30.29.70:FF:000001">
    <property type="entry name" value="Proteasomal ubiquitin receptor ADRM1"/>
    <property type="match status" value="1"/>
</dbReference>
<dbReference type="Gene3D" id="2.30.29.70">
    <property type="entry name" value="Proteasomal ubiquitin receptor Rpn13/ADRM1"/>
    <property type="match status" value="1"/>
</dbReference>
<dbReference type="PANTHER" id="PTHR12225:SF0">
    <property type="entry name" value="PROTEASOMAL UBIQUITIN RECEPTOR ADRM1"/>
    <property type="match status" value="1"/>
</dbReference>
<evidence type="ECO:0000259" key="7">
    <source>
        <dbReference type="PROSITE" id="PS51916"/>
    </source>
</evidence>
<dbReference type="Gene3D" id="1.10.2020.20">
    <property type="match status" value="1"/>
</dbReference>
<feature type="region of interest" description="Disordered" evidence="6">
    <location>
        <begin position="130"/>
        <end position="152"/>
    </location>
</feature>
<dbReference type="InterPro" id="IPR038108">
    <property type="entry name" value="RPN13_DEUBAD_sf"/>
</dbReference>
<dbReference type="OrthoDB" id="340431at2759"/>
<dbReference type="Proteomes" id="UP000789739">
    <property type="component" value="Unassembled WGS sequence"/>
</dbReference>
<proteinExistence type="predicted"/>
<keyword evidence="5" id="KW-0539">Nucleus</keyword>
<dbReference type="AlphaFoldDB" id="A0A9N9A978"/>
<feature type="domain" description="DEUBAD" evidence="7">
    <location>
        <begin position="234"/>
        <end position="340"/>
    </location>
</feature>